<dbReference type="AlphaFoldDB" id="A0A1I4RDS6"/>
<name>A0A1I4RDS6_ECTMO</name>
<feature type="signal peptide" evidence="3">
    <location>
        <begin position="1"/>
        <end position="28"/>
    </location>
</feature>
<evidence type="ECO:0000313" key="6">
    <source>
        <dbReference type="Proteomes" id="UP000199556"/>
    </source>
</evidence>
<dbReference type="Pfam" id="PF01103">
    <property type="entry name" value="Omp85"/>
    <property type="match status" value="1"/>
</dbReference>
<dbReference type="EMBL" id="FOUO01000007">
    <property type="protein sequence ID" value="SFM50090.1"/>
    <property type="molecule type" value="Genomic_DNA"/>
</dbReference>
<evidence type="ECO:0000256" key="3">
    <source>
        <dbReference type="SAM" id="SignalP"/>
    </source>
</evidence>
<proteinExistence type="predicted"/>
<dbReference type="Proteomes" id="UP000199556">
    <property type="component" value="Unassembled WGS sequence"/>
</dbReference>
<accession>A0A1I4RDS6</accession>
<dbReference type="Gene3D" id="2.40.160.50">
    <property type="entry name" value="membrane protein fhac: a member of the omp85/tpsb transporter family"/>
    <property type="match status" value="1"/>
</dbReference>
<dbReference type="InterPro" id="IPR034746">
    <property type="entry name" value="POTRA"/>
</dbReference>
<evidence type="ECO:0000256" key="2">
    <source>
        <dbReference type="ARBA" id="ARBA00023136"/>
    </source>
</evidence>
<keyword evidence="6" id="KW-1185">Reference proteome</keyword>
<dbReference type="PANTHER" id="PTHR34597">
    <property type="entry name" value="SLR1661 PROTEIN"/>
    <property type="match status" value="1"/>
</dbReference>
<evidence type="ECO:0000313" key="5">
    <source>
        <dbReference type="EMBL" id="SFM50090.1"/>
    </source>
</evidence>
<organism evidence="5 6">
    <name type="scientific">Ectothiorhodospira mobilis</name>
    <dbReference type="NCBI Taxonomy" id="195064"/>
    <lineage>
        <taxon>Bacteria</taxon>
        <taxon>Pseudomonadati</taxon>
        <taxon>Pseudomonadota</taxon>
        <taxon>Gammaproteobacteria</taxon>
        <taxon>Chromatiales</taxon>
        <taxon>Ectothiorhodospiraceae</taxon>
        <taxon>Ectothiorhodospira</taxon>
    </lineage>
</organism>
<evidence type="ECO:0000259" key="4">
    <source>
        <dbReference type="PROSITE" id="PS51779"/>
    </source>
</evidence>
<dbReference type="InterPro" id="IPR010827">
    <property type="entry name" value="BamA/TamA_POTRA"/>
</dbReference>
<gene>
    <name evidence="5" type="ORF">SAMN05421721_107108</name>
</gene>
<feature type="domain" description="POTRA" evidence="4">
    <location>
        <begin position="32"/>
        <end position="103"/>
    </location>
</feature>
<dbReference type="GO" id="GO:0019867">
    <property type="term" value="C:outer membrane"/>
    <property type="evidence" value="ECO:0007669"/>
    <property type="project" value="InterPro"/>
</dbReference>
<dbReference type="GO" id="GO:0046819">
    <property type="term" value="P:protein secretion by the type V secretion system"/>
    <property type="evidence" value="ECO:0007669"/>
    <property type="project" value="TreeGrafter"/>
</dbReference>
<dbReference type="Pfam" id="PF07244">
    <property type="entry name" value="POTRA"/>
    <property type="match status" value="1"/>
</dbReference>
<evidence type="ECO:0000256" key="1">
    <source>
        <dbReference type="ARBA" id="ARBA00004370"/>
    </source>
</evidence>
<reference evidence="5 6" key="1">
    <citation type="submission" date="2016-10" db="EMBL/GenBank/DDBJ databases">
        <authorList>
            <person name="de Groot N.N."/>
        </authorList>
    </citation>
    <scope>NUCLEOTIDE SEQUENCE [LARGE SCALE GENOMIC DNA]</scope>
    <source>
        <strain evidence="5 6">DSM 4180</strain>
    </source>
</reference>
<feature type="chain" id="PRO_5011710742" evidence="3">
    <location>
        <begin position="29"/>
        <end position="434"/>
    </location>
</feature>
<keyword evidence="3" id="KW-0732">Signal</keyword>
<dbReference type="Gene3D" id="3.10.20.310">
    <property type="entry name" value="membrane protein fhac"/>
    <property type="match status" value="1"/>
</dbReference>
<dbReference type="InterPro" id="IPR000184">
    <property type="entry name" value="Bac_surfAg_D15"/>
</dbReference>
<dbReference type="GO" id="GO:0008320">
    <property type="term" value="F:protein transmembrane transporter activity"/>
    <property type="evidence" value="ECO:0007669"/>
    <property type="project" value="TreeGrafter"/>
</dbReference>
<dbReference type="InterPro" id="IPR051544">
    <property type="entry name" value="TPS_OM_transporter"/>
</dbReference>
<sequence length="434" mass="48390">MGRCTVRGWRSKGLVLLLWMSGLCGAGAQEAVVVDSIRFEGNEVTREQVLRQELLFREGDPLDREAVEETRQALMNLGLFQSVQARVETRGETAAVVYHLEEKYYFFPLPRLSRTSDGDVRYGGDLRFDNFLGLNQRLRLLLEWEDAGSDASAEGSRRLDLSYEVPRLPGSAWGVALDVKDEHLNESGVDEPEHVPYDESIQRLGVSVSRWLDRRGPSSGWRAGLGVAWEQRRYERLQVPGPIPDGARDITWSGSLRYTDVTDLGVRREGVAYGAGLSWGSPALGSSRGHQSLSLDYRAYRTLGEGPLPSNLNYRMRLALASGSPFGGEPHSLGGSDQLRGYPRDYRKGDVLALLNIEYLRPVLGKPELRAVGFVDVGGVWPRRHVDLSDLHAGVGVGLRINLKWFVRTNLRLDYAYGIDARDSKVYAGTSHTF</sequence>
<keyword evidence="2" id="KW-0472">Membrane</keyword>
<comment type="subcellular location">
    <subcellularLocation>
        <location evidence="1">Membrane</location>
    </subcellularLocation>
</comment>
<dbReference type="OrthoDB" id="5778797at2"/>
<dbReference type="PANTHER" id="PTHR34597:SF3">
    <property type="entry name" value="OUTER MEMBRANE TRANSPORTER CDIB"/>
    <property type="match status" value="1"/>
</dbReference>
<protein>
    <submittedName>
        <fullName evidence="5">Surface antigen</fullName>
    </submittedName>
</protein>
<dbReference type="STRING" id="195064.SAMN05421721_107108"/>
<dbReference type="GO" id="GO:0098046">
    <property type="term" value="C:type V protein secretion system complex"/>
    <property type="evidence" value="ECO:0007669"/>
    <property type="project" value="TreeGrafter"/>
</dbReference>
<dbReference type="PROSITE" id="PS51779">
    <property type="entry name" value="POTRA"/>
    <property type="match status" value="1"/>
</dbReference>